<dbReference type="HOGENOM" id="CLU_282262_0_0_9"/>
<name>R7ZIZ6_LYSSH</name>
<gene>
    <name evidence="4" type="ORF">H131_05299</name>
</gene>
<feature type="domain" description="SLH" evidence="3">
    <location>
        <begin position="29"/>
        <end position="92"/>
    </location>
</feature>
<feature type="chain" id="PRO_5004450838" description="SLH domain-containing protein" evidence="2">
    <location>
        <begin position="32"/>
        <end position="1231"/>
    </location>
</feature>
<dbReference type="PATRIC" id="fig|1285586.5.peg.1073"/>
<dbReference type="Pfam" id="PF00395">
    <property type="entry name" value="SLH"/>
    <property type="match status" value="1"/>
</dbReference>
<evidence type="ECO:0000313" key="5">
    <source>
        <dbReference type="Proteomes" id="UP000013911"/>
    </source>
</evidence>
<dbReference type="AlphaFoldDB" id="R7ZIZ6"/>
<dbReference type="SUPFAM" id="SSF49373">
    <property type="entry name" value="Invasin/intimin cell-adhesion fragments"/>
    <property type="match status" value="1"/>
</dbReference>
<feature type="signal peptide" evidence="2">
    <location>
        <begin position="1"/>
        <end position="31"/>
    </location>
</feature>
<dbReference type="InterPro" id="IPR008964">
    <property type="entry name" value="Invasin/intimin_cell_adhesion"/>
</dbReference>
<proteinExistence type="predicted"/>
<accession>R7ZIZ6</accession>
<dbReference type="InterPro" id="IPR014755">
    <property type="entry name" value="Cu-Rt/internalin_Ig-like"/>
</dbReference>
<organism evidence="4 5">
    <name type="scientific">Lysinibacillus sphaericus OT4b.31</name>
    <dbReference type="NCBI Taxonomy" id="1285586"/>
    <lineage>
        <taxon>Bacteria</taxon>
        <taxon>Bacillati</taxon>
        <taxon>Bacillota</taxon>
        <taxon>Bacilli</taxon>
        <taxon>Bacillales</taxon>
        <taxon>Bacillaceae</taxon>
        <taxon>Lysinibacillus</taxon>
    </lineage>
</organism>
<dbReference type="RefSeq" id="WP_010858022.1">
    <property type="nucleotide sequence ID" value="NZ_KB933398.1"/>
</dbReference>
<evidence type="ECO:0000256" key="2">
    <source>
        <dbReference type="SAM" id="SignalP"/>
    </source>
</evidence>
<dbReference type="PROSITE" id="PS51272">
    <property type="entry name" value="SLH"/>
    <property type="match status" value="1"/>
</dbReference>
<reference evidence="4 5" key="1">
    <citation type="submission" date="2013-04" db="EMBL/GenBank/DDBJ databases">
        <title>Draft genome of the heavy metal tolerant bacterium Lysinibacillus sphaericus strain OT4b.31.</title>
        <authorList>
            <person name="Pena-Montenegro T.D."/>
            <person name="Dussan J."/>
        </authorList>
    </citation>
    <scope>NUCLEOTIDE SEQUENCE [LARGE SCALE GENOMIC DNA]</scope>
    <source>
        <strain evidence="4 5">OT4b.31</strain>
    </source>
</reference>
<evidence type="ECO:0000259" key="3">
    <source>
        <dbReference type="PROSITE" id="PS51272"/>
    </source>
</evidence>
<evidence type="ECO:0000256" key="1">
    <source>
        <dbReference type="ARBA" id="ARBA00022729"/>
    </source>
</evidence>
<evidence type="ECO:0000313" key="4">
    <source>
        <dbReference type="EMBL" id="EON74053.1"/>
    </source>
</evidence>
<keyword evidence="1 2" id="KW-0732">Signal</keyword>
<protein>
    <recommendedName>
        <fullName evidence="3">SLH domain-containing protein</fullName>
    </recommendedName>
</protein>
<dbReference type="eggNOG" id="COG2755">
    <property type="taxonomic scope" value="Bacteria"/>
</dbReference>
<dbReference type="Proteomes" id="UP000013911">
    <property type="component" value="Unassembled WGS sequence"/>
</dbReference>
<comment type="caution">
    <text evidence="4">The sequence shown here is derived from an EMBL/GenBank/DDBJ whole genome shotgun (WGS) entry which is preliminary data.</text>
</comment>
<dbReference type="InterPro" id="IPR013783">
    <property type="entry name" value="Ig-like_fold"/>
</dbReference>
<sequence>MANQPKKYKKFVATAATATLVASAIVPVASAAGFSDVAGNDHEVAINALVEAGIINGYADGTFKPNQSINRGQVVKLLGRWLEAQGQEIPADWETKQRFTDLPVTAEAELVKYAALAKDAGVFAGSNGNLNASQTMQRQQMAVVLVRAIKEVSGVDLVADYKKAGFVTEITDLEAAFAAEQRNAIVALEYAGITNVSKFNPANSITRGQFASFLHRTINNVMEPEAGVSTVKAINNTTVEVTFDTEVDNVQALNFLISDLEVKNAAVKQTNKKVVVLTTAAQTADKEYTVSLGEDKIGTFKGIVAVIPTKVDIVEKSVQGKLGQQITVKAQVTVAEGASKAGIPVTLFVPGSADGIKAPVTVEALTDENGVATHTYTRYAATTDTLTVYATGDRSKFSTGFVFWGVDSILKVEEVTTGSTINNNSNKTYKVTYKHPETGKVVANKELNVSFLENINVAPNEAKNATVNGVAAKQLTNNTAPKTAVITTDSKGEATFTVSGANTEVTPVVFALNDDKAHGKDYASYYEADLLQVAAPKVKFGALQAEYSIELTRDGGENAAFGYENGRKYKVLVKNKDGKVAKNEVVNVAFNENLDRVISTNTKAKFVKLNADGKQVAFYGSTADNGNTEDKITVKTNDKGEASFVIGSPAGNVDDYATPVAWIDINNSSAKDGQLDEGEPTTIGQISYFEQAKLTGGKLVSVDANGDDQDKFKGDEAATFQFQLTNQSGKKIAIGDTNGYDTISATYTVSNTGDNVVEVTADGVTKEVAPNRDYTVTVANSATPAIKVKPTNPEKSAAVKVTANAIVKDLNGTTELKPFTINTTSETKVSFTGTKEVGNLEKGIIESFNTDKKTFTITGKDPVKYADVDGKTFIYRDTDNRPVSLANFEKALKDASTAVEITYEVKDNEITFYLKSLAAGTTPPTNTVEAGAVDTSVSSIKVKNVAATGSGTTYNVVFPVGTDLAAIKAEDVVITTNNSGAKASAATKNADGTIWTVEVTAKDGKTKATYTINASVSATVLNTAKVTTAAVQGKPAVGTVGDLGKATVSGVTFTATAAAPGNGDGIEVELVVGTPTAEAEAAYNSTDNKVTVTIKATATQADVVNAIDALPTADKVVTATAAAGGTTVIAGSESTTGGYVAPITAVDGTLTLTFSEAVTLATGNALNLTVDGATIAGSVASVSTDKKVITVTHAYHASVVVGKALTAIEFGGASLKDAGGNAVTISNVLSN</sequence>
<dbReference type="EMBL" id="AQPX01000008">
    <property type="protein sequence ID" value="EON74053.1"/>
    <property type="molecule type" value="Genomic_DNA"/>
</dbReference>
<dbReference type="InterPro" id="IPR001119">
    <property type="entry name" value="SLH_dom"/>
</dbReference>
<dbReference type="Gene3D" id="2.60.40.10">
    <property type="entry name" value="Immunoglobulins"/>
    <property type="match status" value="1"/>
</dbReference>
<dbReference type="Gene3D" id="2.60.40.1220">
    <property type="match status" value="1"/>
</dbReference>